<evidence type="ECO:0000313" key="1">
    <source>
        <dbReference type="EMBL" id="KAB6337101.1"/>
    </source>
</evidence>
<evidence type="ECO:0000313" key="2">
    <source>
        <dbReference type="Proteomes" id="UP000438288"/>
    </source>
</evidence>
<dbReference type="AlphaFoldDB" id="A0A6I0Y5Q0"/>
<accession>A0A6I0Y5Q0</accession>
<comment type="caution">
    <text evidence="1">The sequence shown here is derived from an EMBL/GenBank/DDBJ whole genome shotgun (WGS) entry which is preliminary data.</text>
</comment>
<dbReference type="EMBL" id="WDCP01000063">
    <property type="protein sequence ID" value="KAB6337101.1"/>
    <property type="molecule type" value="Genomic_DNA"/>
</dbReference>
<protein>
    <submittedName>
        <fullName evidence="1">Uncharacterized protein</fullName>
    </submittedName>
</protein>
<dbReference type="RefSeq" id="WP_008647156.1">
    <property type="nucleotide sequence ID" value="NZ_JANUUS010000003.1"/>
</dbReference>
<organism evidence="1 2">
    <name type="scientific">Bacteroides xylanisolvens</name>
    <dbReference type="NCBI Taxonomy" id="371601"/>
    <lineage>
        <taxon>Bacteria</taxon>
        <taxon>Pseudomonadati</taxon>
        <taxon>Bacteroidota</taxon>
        <taxon>Bacteroidia</taxon>
        <taxon>Bacteroidales</taxon>
        <taxon>Bacteroidaceae</taxon>
        <taxon>Bacteroides</taxon>
    </lineage>
</organism>
<gene>
    <name evidence="1" type="ORF">GAZ43_19845</name>
</gene>
<name>A0A6I0Y5Q0_9BACE</name>
<proteinExistence type="predicted"/>
<reference evidence="1 2" key="1">
    <citation type="journal article" date="2019" name="Nat. Med.">
        <title>A library of human gut bacterial isolates paired with longitudinal multiomics data enables mechanistic microbiome research.</title>
        <authorList>
            <person name="Poyet M."/>
            <person name="Groussin M."/>
            <person name="Gibbons S.M."/>
            <person name="Avila-Pacheco J."/>
            <person name="Jiang X."/>
            <person name="Kearney S.M."/>
            <person name="Perrotta A.R."/>
            <person name="Berdy B."/>
            <person name="Zhao S."/>
            <person name="Lieberman T.D."/>
            <person name="Swanson P.K."/>
            <person name="Smith M."/>
            <person name="Roesemann S."/>
            <person name="Alexander J.E."/>
            <person name="Rich S.A."/>
            <person name="Livny J."/>
            <person name="Vlamakis H."/>
            <person name="Clish C."/>
            <person name="Bullock K."/>
            <person name="Deik A."/>
            <person name="Scott J."/>
            <person name="Pierce K.A."/>
            <person name="Xavier R.J."/>
            <person name="Alm E.J."/>
        </authorList>
    </citation>
    <scope>NUCLEOTIDE SEQUENCE [LARGE SCALE GENOMIC DNA]</scope>
    <source>
        <strain evidence="1 2">BIOML-A16</strain>
    </source>
</reference>
<dbReference type="Proteomes" id="UP000438288">
    <property type="component" value="Unassembled WGS sequence"/>
</dbReference>
<sequence length="60" mass="6938">MKIEKKEDRNWQESGSLYIAMDENFNTYHISMKGKGKEGLVEFLQEDVERALKGKDMPSG</sequence>